<feature type="domain" description="DUF6879" evidence="1">
    <location>
        <begin position="10"/>
        <end position="173"/>
    </location>
</feature>
<protein>
    <recommendedName>
        <fullName evidence="1">DUF6879 domain-containing protein</fullName>
    </recommendedName>
</protein>
<dbReference type="Proteomes" id="UP000832041">
    <property type="component" value="Chromosome"/>
</dbReference>
<sequence>MGSPVPTPAELLEKAERSAVHLEMRDGYMRSDPKFIAWQSGHHPDPTDREQWWRPWHDVVASAVERGVVVRRARIVSEPVSEYIRFEYDITYQNIAAGEQVRWLPRRRASDLALPGNDFWLFDGRLVLWNHFTGDGELSPEGKEISADRAVVELCATAFESVWQRGIDHADYRV</sequence>
<keyword evidence="3" id="KW-1185">Reference proteome</keyword>
<proteinExistence type="predicted"/>
<reference evidence="2 3" key="1">
    <citation type="submission" date="2020-04" db="EMBL/GenBank/DDBJ databases">
        <title>Thermobifida alba genome sequencing and assembly.</title>
        <authorList>
            <person name="Luzics S."/>
            <person name="Horvath B."/>
            <person name="Nagy I."/>
            <person name="Toth A."/>
            <person name="Nagy I."/>
            <person name="Kukolya J."/>
        </authorList>
    </citation>
    <scope>NUCLEOTIDE SEQUENCE [LARGE SCALE GENOMIC DNA]</scope>
    <source>
        <strain evidence="2 3">DSM 43795</strain>
    </source>
</reference>
<dbReference type="InterPro" id="IPR049244">
    <property type="entry name" value="DUF6879"/>
</dbReference>
<evidence type="ECO:0000313" key="3">
    <source>
        <dbReference type="Proteomes" id="UP000832041"/>
    </source>
</evidence>
<organism evidence="2 3">
    <name type="scientific">Thermobifida alba</name>
    <name type="common">Thermomonospora alba</name>
    <dbReference type="NCBI Taxonomy" id="53522"/>
    <lineage>
        <taxon>Bacteria</taxon>
        <taxon>Bacillati</taxon>
        <taxon>Actinomycetota</taxon>
        <taxon>Actinomycetes</taxon>
        <taxon>Streptosporangiales</taxon>
        <taxon>Nocardiopsidaceae</taxon>
        <taxon>Thermobifida</taxon>
    </lineage>
</organism>
<dbReference type="Pfam" id="PF21806">
    <property type="entry name" value="DUF6879"/>
    <property type="match status" value="1"/>
</dbReference>
<dbReference type="EMBL" id="CP051627">
    <property type="protein sequence ID" value="UPT20213.1"/>
    <property type="molecule type" value="Genomic_DNA"/>
</dbReference>
<gene>
    <name evidence="2" type="ORF">FOF52_03890</name>
</gene>
<accession>A0ABY4L158</accession>
<name>A0ABY4L158_THEAE</name>
<evidence type="ECO:0000259" key="1">
    <source>
        <dbReference type="Pfam" id="PF21806"/>
    </source>
</evidence>
<evidence type="ECO:0000313" key="2">
    <source>
        <dbReference type="EMBL" id="UPT20213.1"/>
    </source>
</evidence>
<dbReference type="RefSeq" id="WP_083948408.1">
    <property type="nucleotide sequence ID" value="NZ_BAABEB010000012.1"/>
</dbReference>